<dbReference type="EMBL" id="CP097638">
    <property type="protein sequence ID" value="URI12066.1"/>
    <property type="molecule type" value="Genomic_DNA"/>
</dbReference>
<dbReference type="InterPro" id="IPR002781">
    <property type="entry name" value="TM_pro_TauE-like"/>
</dbReference>
<evidence type="ECO:0000313" key="7">
    <source>
        <dbReference type="Proteomes" id="UP001056201"/>
    </source>
</evidence>
<geneLocation type="plasmid" evidence="6 7">
    <name>B</name>
</geneLocation>
<dbReference type="Proteomes" id="UP001056201">
    <property type="component" value="Plasmid B"/>
</dbReference>
<dbReference type="RefSeq" id="WP_250200235.1">
    <property type="nucleotide sequence ID" value="NZ_CP097638.1"/>
</dbReference>
<name>A0ABY4SM48_AQUTE</name>
<keyword evidence="2 5" id="KW-0812">Transmembrane</keyword>
<evidence type="ECO:0000256" key="1">
    <source>
        <dbReference type="ARBA" id="ARBA00004141"/>
    </source>
</evidence>
<comment type="subcellular location">
    <subcellularLocation>
        <location evidence="5">Cell membrane</location>
        <topology evidence="5">Multi-pass membrane protein</topology>
    </subcellularLocation>
    <subcellularLocation>
        <location evidence="1">Membrane</location>
        <topology evidence="1">Multi-pass membrane protein</topology>
    </subcellularLocation>
</comment>
<gene>
    <name evidence="6" type="ORF">MW290_32370</name>
</gene>
<feature type="transmembrane region" description="Helical" evidence="5">
    <location>
        <begin position="44"/>
        <end position="64"/>
    </location>
</feature>
<organism evidence="6 7">
    <name type="scientific">Aquincola tertiaricarbonis</name>
    <dbReference type="NCBI Taxonomy" id="391953"/>
    <lineage>
        <taxon>Bacteria</taxon>
        <taxon>Pseudomonadati</taxon>
        <taxon>Pseudomonadota</taxon>
        <taxon>Betaproteobacteria</taxon>
        <taxon>Burkholderiales</taxon>
        <taxon>Sphaerotilaceae</taxon>
        <taxon>Aquincola</taxon>
    </lineage>
</organism>
<feature type="transmembrane region" description="Helical" evidence="5">
    <location>
        <begin position="194"/>
        <end position="215"/>
    </location>
</feature>
<keyword evidence="4 5" id="KW-0472">Membrane</keyword>
<accession>A0ABY4SM48</accession>
<evidence type="ECO:0000256" key="4">
    <source>
        <dbReference type="ARBA" id="ARBA00023136"/>
    </source>
</evidence>
<keyword evidence="7" id="KW-1185">Reference proteome</keyword>
<reference evidence="6" key="1">
    <citation type="submission" date="2022-05" db="EMBL/GenBank/DDBJ databases">
        <title>An RpoN-dependent PEP-CTERM gene is involved in floc formation of an Aquincola tertiaricarbonis strain.</title>
        <authorList>
            <person name="Qiu D."/>
            <person name="Xia M."/>
        </authorList>
    </citation>
    <scope>NUCLEOTIDE SEQUENCE</scope>
    <source>
        <strain evidence="6">RN12</strain>
        <plasmid evidence="6">B</plasmid>
    </source>
</reference>
<dbReference type="Pfam" id="PF01925">
    <property type="entry name" value="TauE"/>
    <property type="match status" value="1"/>
</dbReference>
<evidence type="ECO:0000313" key="6">
    <source>
        <dbReference type="EMBL" id="URI12066.1"/>
    </source>
</evidence>
<evidence type="ECO:0000256" key="3">
    <source>
        <dbReference type="ARBA" id="ARBA00022989"/>
    </source>
</evidence>
<sequence>MAPESVPWLLAGGVFLASTLQSASGIGFGGVVGPLIMISMRSSAAAQVSIVLSFVIALALAPAMLRRVDMPLLKQLVLGALIGVQLGNAAFAALSLPALEWAAAAITAFNIATIPRWTRWRSSRSPAAQQRLVGAIPGALSSALAMPGPAVAAHLDATDRDKNAIRSATVALFLWSYPIEYAAQALLAQPSGEALKLSAALLPAVLLGVPVGAWLTRYISERQFKSLGVVVMAATSTALVVSALRAV</sequence>
<keyword evidence="3 5" id="KW-1133">Transmembrane helix</keyword>
<proteinExistence type="inferred from homology"/>
<keyword evidence="6" id="KW-0614">Plasmid</keyword>
<protein>
    <recommendedName>
        <fullName evidence="5">Probable membrane transporter protein</fullName>
    </recommendedName>
</protein>
<evidence type="ECO:0000256" key="2">
    <source>
        <dbReference type="ARBA" id="ARBA00022692"/>
    </source>
</evidence>
<feature type="transmembrane region" description="Helical" evidence="5">
    <location>
        <begin position="227"/>
        <end position="246"/>
    </location>
</feature>
<evidence type="ECO:0000256" key="5">
    <source>
        <dbReference type="RuleBase" id="RU363041"/>
    </source>
</evidence>
<comment type="similarity">
    <text evidence="5">Belongs to the 4-toluene sulfonate uptake permease (TSUP) (TC 2.A.102) family.</text>
</comment>
<keyword evidence="5" id="KW-1003">Cell membrane</keyword>